<keyword evidence="1" id="KW-1133">Transmembrane helix</keyword>
<protein>
    <submittedName>
        <fullName evidence="2">Uncharacterized protein</fullName>
    </submittedName>
</protein>
<evidence type="ECO:0000256" key="1">
    <source>
        <dbReference type="SAM" id="Phobius"/>
    </source>
</evidence>
<name>A0A9W7WUJ2_TRIRA</name>
<dbReference type="EMBL" id="JAFHDT010000006">
    <property type="protein sequence ID" value="KAI7808672.1"/>
    <property type="molecule type" value="Genomic_DNA"/>
</dbReference>
<evidence type="ECO:0000313" key="3">
    <source>
        <dbReference type="Proteomes" id="UP001059041"/>
    </source>
</evidence>
<organism evidence="2 3">
    <name type="scientific">Triplophysa rosa</name>
    <name type="common">Cave loach</name>
    <dbReference type="NCBI Taxonomy" id="992332"/>
    <lineage>
        <taxon>Eukaryota</taxon>
        <taxon>Metazoa</taxon>
        <taxon>Chordata</taxon>
        <taxon>Craniata</taxon>
        <taxon>Vertebrata</taxon>
        <taxon>Euteleostomi</taxon>
        <taxon>Actinopterygii</taxon>
        <taxon>Neopterygii</taxon>
        <taxon>Teleostei</taxon>
        <taxon>Ostariophysi</taxon>
        <taxon>Cypriniformes</taxon>
        <taxon>Nemacheilidae</taxon>
        <taxon>Triplophysa</taxon>
    </lineage>
</organism>
<proteinExistence type="predicted"/>
<keyword evidence="3" id="KW-1185">Reference proteome</keyword>
<dbReference type="Proteomes" id="UP001059041">
    <property type="component" value="Linkage Group LG6"/>
</dbReference>
<reference evidence="2" key="1">
    <citation type="submission" date="2021-02" db="EMBL/GenBank/DDBJ databases">
        <title>Comparative genomics reveals that relaxation of natural selection precedes convergent phenotypic evolution of cavefish.</title>
        <authorList>
            <person name="Peng Z."/>
        </authorList>
    </citation>
    <scope>NUCLEOTIDE SEQUENCE</scope>
    <source>
        <tissue evidence="2">Muscle</tissue>
    </source>
</reference>
<keyword evidence="1" id="KW-0812">Transmembrane</keyword>
<evidence type="ECO:0000313" key="2">
    <source>
        <dbReference type="EMBL" id="KAI7808672.1"/>
    </source>
</evidence>
<comment type="caution">
    <text evidence="2">The sequence shown here is derived from an EMBL/GenBank/DDBJ whole genome shotgun (WGS) entry which is preliminary data.</text>
</comment>
<accession>A0A9W7WUJ2</accession>
<dbReference type="AlphaFoldDB" id="A0A9W7WUJ2"/>
<feature type="transmembrane region" description="Helical" evidence="1">
    <location>
        <begin position="29"/>
        <end position="50"/>
    </location>
</feature>
<sequence length="97" mass="10970">MSLFRDNNSFLLDGMRPAKRKLTKVTQSLIDVFAVAAGKASLTFICLLFLSKRNGFLIHHGRSFVHQNEVTVPLRSILLDRMTPVNWENWAANAGVR</sequence>
<keyword evidence="1" id="KW-0472">Membrane</keyword>
<gene>
    <name evidence="2" type="ORF">IRJ41_011153</name>
</gene>